<accession>A0A653AA00</accession>
<gene>
    <name evidence="1" type="ORF">TRIP_D260172</name>
</gene>
<sequence length="41" mass="4925">MGLLLKKLLKNKDYQSDDFNYKNYHPSFTVNQKIIFLTCEL</sequence>
<dbReference type="EMBL" id="UPXZ01000019">
    <property type="protein sequence ID" value="VBB44758.1"/>
    <property type="molecule type" value="Genomic_DNA"/>
</dbReference>
<proteinExistence type="predicted"/>
<reference evidence="1" key="1">
    <citation type="submission" date="2018-07" db="EMBL/GenBank/DDBJ databases">
        <authorList>
            <consortium name="Genoscope - CEA"/>
            <person name="William W."/>
        </authorList>
    </citation>
    <scope>NUCLEOTIDE SEQUENCE</scope>
    <source>
        <strain evidence="1">IK1</strain>
    </source>
</reference>
<name>A0A653AA00_9BACT</name>
<dbReference type="AlphaFoldDB" id="A0A653AA00"/>
<protein>
    <submittedName>
        <fullName evidence="1">Uncharacterized protein</fullName>
    </submittedName>
</protein>
<evidence type="ECO:0000313" key="1">
    <source>
        <dbReference type="EMBL" id="VBB44758.1"/>
    </source>
</evidence>
<organism evidence="1">
    <name type="scientific">uncultured Paludibacter sp</name>
    <dbReference type="NCBI Taxonomy" id="497635"/>
    <lineage>
        <taxon>Bacteria</taxon>
        <taxon>Pseudomonadati</taxon>
        <taxon>Bacteroidota</taxon>
        <taxon>Bacteroidia</taxon>
        <taxon>Bacteroidales</taxon>
        <taxon>Paludibacteraceae</taxon>
        <taxon>Paludibacter</taxon>
        <taxon>environmental samples</taxon>
    </lineage>
</organism>